<keyword evidence="3" id="KW-1185">Reference proteome</keyword>
<evidence type="ECO:0000313" key="2">
    <source>
        <dbReference type="EMBL" id="GAK49754.1"/>
    </source>
</evidence>
<keyword evidence="1" id="KW-0472">Membrane</keyword>
<accession>A0A0S6VR43</accession>
<sequence>MRSDEENTMPQEQDDLLKRLQQKHLSSSTPTAKRRSRLAELAIKIADAIGAFLGRHTKLVMIVLAILMALLVGVFFLAKDFLTKRQNFPERNVLYRATNTVYISGGSEMKGTKSTDQLSEAQIYEGGLESKVGTYLFTTTREMRDDIEYFNMDNSQKIRIASATRKPEIVQAGLRLGGSLNFKEQFAQITTEPQKKTPQSYRVYKFIPERGSKEVEATIIEHADGTTILENRMIELREFVLGWFWGKEFRRGTQLEQFVHSPQTQPQIRQFEETIKTLDSPQTIGLAARERAIREAMDLAQTIEATPIYITYEDGIFDLLPQESTIYFAHKPGAFERLKDGLLGTSEHIRLRVNVKFDLFPGNYPGLNAIHFGKDNNQVYPFAKYNNGGYVITDKYGKLAEITIQDFWLLYGQDVLYSYYFDLNGDGKLDKQMELIGTVLCRTTHDDRVELQKIVGEGRPKTDVTFTSHYSFMSPTPNLERGKQLFEICGQLESMLPDQVNRGFGKHSLLGFINQQRSDIILFHNLTIENMSRALTQESTLVAKYDIVNLLIAGRRPYAEEVAKAFGLAEQFAERFQASELLQERRDWSGLISLTLLIATFVIGFVMLKPRKPVISKAA</sequence>
<protein>
    <submittedName>
        <fullName evidence="2">Uncharacterized protein</fullName>
    </submittedName>
</protein>
<dbReference type="STRING" id="1499966.U14_00978"/>
<dbReference type="EMBL" id="DF820455">
    <property type="protein sequence ID" value="GAK49754.1"/>
    <property type="molecule type" value="Genomic_DNA"/>
</dbReference>
<evidence type="ECO:0000256" key="1">
    <source>
        <dbReference type="SAM" id="Phobius"/>
    </source>
</evidence>
<gene>
    <name evidence="2" type="ORF">U14_00978</name>
</gene>
<feature type="transmembrane region" description="Helical" evidence="1">
    <location>
        <begin position="59"/>
        <end position="78"/>
    </location>
</feature>
<dbReference type="HOGENOM" id="CLU_448827_0_0_0"/>
<reference evidence="2" key="1">
    <citation type="journal article" date="2015" name="PeerJ">
        <title>First genomic representation of candidate bacterial phylum KSB3 points to enhanced environmental sensing as a trigger of wastewater bulking.</title>
        <authorList>
            <person name="Sekiguchi Y."/>
            <person name="Ohashi A."/>
            <person name="Parks D.H."/>
            <person name="Yamauchi T."/>
            <person name="Tyson G.W."/>
            <person name="Hugenholtz P."/>
        </authorList>
    </citation>
    <scope>NUCLEOTIDE SEQUENCE [LARGE SCALE GENOMIC DNA]</scope>
</reference>
<proteinExistence type="predicted"/>
<organism evidence="2">
    <name type="scientific">Candidatus Moduliflexus flocculans</name>
    <dbReference type="NCBI Taxonomy" id="1499966"/>
    <lineage>
        <taxon>Bacteria</taxon>
        <taxon>Candidatus Moduliflexota</taxon>
        <taxon>Candidatus Moduliflexia</taxon>
        <taxon>Candidatus Moduliflexales</taxon>
        <taxon>Candidatus Moduliflexaceae</taxon>
    </lineage>
</organism>
<feature type="transmembrane region" description="Helical" evidence="1">
    <location>
        <begin position="588"/>
        <end position="608"/>
    </location>
</feature>
<dbReference type="AlphaFoldDB" id="A0A0S6VR43"/>
<dbReference type="Proteomes" id="UP000030700">
    <property type="component" value="Unassembled WGS sequence"/>
</dbReference>
<name>A0A0S6VR43_9BACT</name>
<keyword evidence="1" id="KW-1133">Transmembrane helix</keyword>
<keyword evidence="1" id="KW-0812">Transmembrane</keyword>
<evidence type="ECO:0000313" key="3">
    <source>
        <dbReference type="Proteomes" id="UP000030700"/>
    </source>
</evidence>